<dbReference type="PROSITE" id="PS51272">
    <property type="entry name" value="SLH"/>
    <property type="match status" value="3"/>
</dbReference>
<dbReference type="PANTHER" id="PTHR43308">
    <property type="entry name" value="OUTER MEMBRANE PROTEIN ALPHA-RELATED"/>
    <property type="match status" value="1"/>
</dbReference>
<feature type="signal peptide" evidence="1">
    <location>
        <begin position="1"/>
        <end position="29"/>
    </location>
</feature>
<feature type="domain" description="SLH" evidence="2">
    <location>
        <begin position="764"/>
        <end position="827"/>
    </location>
</feature>
<dbReference type="AlphaFoldDB" id="A0A2X1Y0G6"/>
<protein>
    <submittedName>
        <fullName evidence="3">Endoglucanase</fullName>
        <ecNumber evidence="3">3.2.1.4</ecNumber>
    </submittedName>
</protein>
<dbReference type="OrthoDB" id="1698751at2"/>
<dbReference type="Proteomes" id="UP000250070">
    <property type="component" value="Unassembled WGS sequence"/>
</dbReference>
<keyword evidence="1" id="KW-0732">Signal</keyword>
<evidence type="ECO:0000259" key="2">
    <source>
        <dbReference type="PROSITE" id="PS51272"/>
    </source>
</evidence>
<dbReference type="Gene3D" id="2.60.120.200">
    <property type="match status" value="1"/>
</dbReference>
<dbReference type="GO" id="GO:0008810">
    <property type="term" value="F:cellulase activity"/>
    <property type="evidence" value="ECO:0007669"/>
    <property type="project" value="UniProtKB-EC"/>
</dbReference>
<dbReference type="RefSeq" id="WP_112889689.1">
    <property type="nucleotide sequence ID" value="NZ_CP068103.1"/>
</dbReference>
<keyword evidence="3" id="KW-0326">Glycosidase</keyword>
<dbReference type="Gene3D" id="3.60.21.10">
    <property type="match status" value="1"/>
</dbReference>
<dbReference type="InterPro" id="IPR013320">
    <property type="entry name" value="ConA-like_dom_sf"/>
</dbReference>
<dbReference type="InterPro" id="IPR001119">
    <property type="entry name" value="SLH_dom"/>
</dbReference>
<evidence type="ECO:0000256" key="1">
    <source>
        <dbReference type="SAM" id="SignalP"/>
    </source>
</evidence>
<evidence type="ECO:0000313" key="4">
    <source>
        <dbReference type="Proteomes" id="UP000250070"/>
    </source>
</evidence>
<reference evidence="3 4" key="1">
    <citation type="submission" date="2018-06" db="EMBL/GenBank/DDBJ databases">
        <authorList>
            <consortium name="Pathogen Informatics"/>
            <person name="Doyle S."/>
        </authorList>
    </citation>
    <scope>NUCLEOTIDE SEQUENCE [LARGE SCALE GENOMIC DNA]</scope>
    <source>
        <strain evidence="3 4">NCTC13076</strain>
    </source>
</reference>
<keyword evidence="3" id="KW-0378">Hydrolase</keyword>
<proteinExistence type="predicted"/>
<dbReference type="SUPFAM" id="SSF49899">
    <property type="entry name" value="Concanavalin A-like lectins/glucanases"/>
    <property type="match status" value="1"/>
</dbReference>
<dbReference type="EC" id="3.2.1.4" evidence="3"/>
<dbReference type="InterPro" id="IPR051465">
    <property type="entry name" value="Cell_Envelope_Struct_Comp"/>
</dbReference>
<dbReference type="InterPro" id="IPR004843">
    <property type="entry name" value="Calcineurin-like_PHP"/>
</dbReference>
<dbReference type="GeneID" id="83862433"/>
<dbReference type="SUPFAM" id="SSF56300">
    <property type="entry name" value="Metallo-dependent phosphatases"/>
    <property type="match status" value="1"/>
</dbReference>
<feature type="domain" description="SLH" evidence="2">
    <location>
        <begin position="704"/>
        <end position="762"/>
    </location>
</feature>
<organism evidence="3 4">
    <name type="scientific">Peptoniphilus harei</name>
    <dbReference type="NCBI Taxonomy" id="54005"/>
    <lineage>
        <taxon>Bacteria</taxon>
        <taxon>Bacillati</taxon>
        <taxon>Bacillota</taxon>
        <taxon>Tissierellia</taxon>
        <taxon>Tissierellales</taxon>
        <taxon>Peptoniphilaceae</taxon>
        <taxon>Peptoniphilus</taxon>
    </lineage>
</organism>
<dbReference type="Pfam" id="PF13385">
    <property type="entry name" value="Laminin_G_3"/>
    <property type="match status" value="1"/>
</dbReference>
<feature type="domain" description="SLH" evidence="2">
    <location>
        <begin position="829"/>
        <end position="883"/>
    </location>
</feature>
<dbReference type="Pfam" id="PF00395">
    <property type="entry name" value="SLH"/>
    <property type="match status" value="2"/>
</dbReference>
<feature type="chain" id="PRO_5016136789" evidence="1">
    <location>
        <begin position="30"/>
        <end position="883"/>
    </location>
</feature>
<gene>
    <name evidence="3" type="ORF">NCTC13076_00929</name>
</gene>
<name>A0A2X1Y0G6_9FIRM</name>
<evidence type="ECO:0000313" key="3">
    <source>
        <dbReference type="EMBL" id="SPY47032.1"/>
    </source>
</evidence>
<dbReference type="InterPro" id="IPR029052">
    <property type="entry name" value="Metallo-depent_PP-like"/>
</dbReference>
<accession>A0A2X1Y0G6</accession>
<sequence>MKNNLKRSFLSLFLLVALFVSLIPSGIFAQSKVVAEWDFSKENSTGSIGDGTLKIKDTSGNNNDLEMQTYTGGHLTDDKSSENWEDYLKFSSESINGKGSIEFAGLAKDKGADFVTVNDAPINKETFSDGYTIEILYYLPKDWTNNDKWMGMLARQVADTKNVKTMDEPELGSTSIAVSNCKEVQYLTVNEDDSHLMKSAVWSVAMDKGGQWYHIAITCDNQGNIKSFLNGAESFRNYKSSDGGAMRGIFADPADGRFRVGSSWWKEGSQTLDKFLNGNIETIRISKGALSKSEWLIPNPESLAGDFGTNKEFALENKNNYNFVFLPDTQNTVKFKPDVMDSAIRGLVNDADKGNIKAVSHLGDIVEDFDDKTQFENSKNTFYKLADSKIKTLIIPGNHDYWPEEGYGYNDKEFYMNPNNNPLDMFYKDYYGKGSDFTKKATYVVNDSPSGRSSYMKVRAGSYEYLMVGLSWYDLGRDKDWFENILKENRENPTIIVAHNIVDCSDTEPSSVQFSGVGDEIWNIIKKYDQVFMTVSGHYHGAGNKVYMNDKNKPVITILADYQFSYNGGNGFFKYAEFDEDANKIFLKTYSPYAASLSDSEKTFFDVNYMLGKGNDDVLDLNFDNRFDFAKKYPREVEKDDKNVIPWTEIEDNAQVIDNDVEENWNDNLTHRKHHEKTYPVYVGTSIFSENKNLEKEVDKKTEGKKADVTDYEGHWAKEFIEKVLDKDLMDLINGKFFPDRKATRFELVKALAKMQNVNPKEYTENIYKDLNKDSEESGYIVWASKKGIVYGYEDGEFKGNREISREEVAAILNRYVEKLGIERKEAEDINFKDEAKISSWAKNEVKKAVSRGLFTGRDDGSFDPKENITRGEIARVIVNLLS</sequence>
<dbReference type="Pfam" id="PF00149">
    <property type="entry name" value="Metallophos"/>
    <property type="match status" value="1"/>
</dbReference>
<dbReference type="EMBL" id="UATM01000032">
    <property type="protein sequence ID" value="SPY47032.1"/>
    <property type="molecule type" value="Genomic_DNA"/>
</dbReference>